<dbReference type="SMART" id="SM00198">
    <property type="entry name" value="SCP"/>
    <property type="match status" value="1"/>
</dbReference>
<dbReference type="OrthoDB" id="2128882at2759"/>
<dbReference type="InterPro" id="IPR014044">
    <property type="entry name" value="CAP_dom"/>
</dbReference>
<dbReference type="PANTHER" id="PTHR10334">
    <property type="entry name" value="CYSTEINE-RICH SECRETORY PROTEIN-RELATED"/>
    <property type="match status" value="1"/>
</dbReference>
<feature type="compositionally biased region" description="Basic and acidic residues" evidence="1">
    <location>
        <begin position="179"/>
        <end position="216"/>
    </location>
</feature>
<dbReference type="AlphaFoldDB" id="A0A177VYD4"/>
<dbReference type="PRINTS" id="PR00837">
    <property type="entry name" value="V5TPXLIKE"/>
</dbReference>
<dbReference type="GO" id="GO:0005576">
    <property type="term" value="C:extracellular region"/>
    <property type="evidence" value="ECO:0007669"/>
    <property type="project" value="InterPro"/>
</dbReference>
<feature type="region of interest" description="Disordered" evidence="1">
    <location>
        <begin position="50"/>
        <end position="286"/>
    </location>
</feature>
<feature type="compositionally biased region" description="Polar residues" evidence="1">
    <location>
        <begin position="134"/>
        <end position="151"/>
    </location>
</feature>
<dbReference type="Pfam" id="PF00188">
    <property type="entry name" value="CAP"/>
    <property type="match status" value="1"/>
</dbReference>
<dbReference type="PROSITE" id="PS01009">
    <property type="entry name" value="CRISP_1"/>
    <property type="match status" value="1"/>
</dbReference>
<evidence type="ECO:0000259" key="2">
    <source>
        <dbReference type="SMART" id="SM00198"/>
    </source>
</evidence>
<feature type="compositionally biased region" description="Pro residues" evidence="1">
    <location>
        <begin position="268"/>
        <end position="281"/>
    </location>
</feature>
<dbReference type="Proteomes" id="UP000077115">
    <property type="component" value="Unassembled WGS sequence"/>
</dbReference>
<dbReference type="VEuPathDB" id="FungiDB:BDEG_28699"/>
<dbReference type="eggNOG" id="KOG3017">
    <property type="taxonomic scope" value="Eukaryota"/>
</dbReference>
<reference evidence="3 4" key="1">
    <citation type="submission" date="2006-10" db="EMBL/GenBank/DDBJ databases">
        <title>The Genome Sequence of Batrachochytrium dendrobatidis JEL423.</title>
        <authorList>
            <consortium name="The Broad Institute Genome Sequencing Platform"/>
            <person name="Birren B."/>
            <person name="Lander E."/>
            <person name="Galagan J."/>
            <person name="Cuomo C."/>
            <person name="Devon K."/>
            <person name="Jaffe D."/>
            <person name="Butler J."/>
            <person name="Alvarez P."/>
            <person name="Gnerre S."/>
            <person name="Grabherr M."/>
            <person name="Kleber M."/>
            <person name="Mauceli E."/>
            <person name="Brockman W."/>
            <person name="Young S."/>
            <person name="LaButti K."/>
            <person name="Sykes S."/>
            <person name="DeCaprio D."/>
            <person name="Crawford M."/>
            <person name="Koehrsen M."/>
            <person name="Engels R."/>
            <person name="Montgomery P."/>
            <person name="Pearson M."/>
            <person name="Howarth C."/>
            <person name="Larson L."/>
            <person name="White J."/>
            <person name="O'Leary S."/>
            <person name="Kodira C."/>
            <person name="Zeng Q."/>
            <person name="Yandava C."/>
            <person name="Alvarado L."/>
            <person name="Longcore J."/>
            <person name="James T."/>
        </authorList>
    </citation>
    <scope>NUCLEOTIDE SEQUENCE [LARGE SCALE GENOMIC DNA]</scope>
    <source>
        <strain evidence="3 4">JEL423</strain>
    </source>
</reference>
<evidence type="ECO:0000313" key="4">
    <source>
        <dbReference type="Proteomes" id="UP000077115"/>
    </source>
</evidence>
<reference evidence="3 4" key="2">
    <citation type="submission" date="2016-05" db="EMBL/GenBank/DDBJ databases">
        <title>Lineage-specific infection strategies underlie the spectrum of fungal disease in amphibians.</title>
        <authorList>
            <person name="Cuomo C.A."/>
            <person name="Farrer R.A."/>
            <person name="James T."/>
            <person name="Longcore J."/>
            <person name="Birren B."/>
        </authorList>
    </citation>
    <scope>NUCLEOTIDE SEQUENCE [LARGE SCALE GENOMIC DNA]</scope>
    <source>
        <strain evidence="3 4">JEL423</strain>
    </source>
</reference>
<evidence type="ECO:0000256" key="1">
    <source>
        <dbReference type="SAM" id="MobiDB-lite"/>
    </source>
</evidence>
<feature type="domain" description="SCP" evidence="2">
    <location>
        <begin position="293"/>
        <end position="430"/>
    </location>
</feature>
<dbReference type="Gene3D" id="3.40.33.10">
    <property type="entry name" value="CAP"/>
    <property type="match status" value="1"/>
</dbReference>
<dbReference type="InterPro" id="IPR001283">
    <property type="entry name" value="CRISP-related"/>
</dbReference>
<proteinExistence type="predicted"/>
<feature type="compositionally biased region" description="Acidic residues" evidence="1">
    <location>
        <begin position="164"/>
        <end position="178"/>
    </location>
</feature>
<sequence>MTQISIGSSQSNRLNTKLLYKRGALAIETQSLFKRTASLLDMMRVAALKRRGCRKKPRKVTSGQPSKTSSAKEKSPSQSSSQENNDSKDPSESSLPKSDTESTSKTGSRSAGSSKLKDDQSSAKGSGDDELDSDTPSGSSIPGKNGRSGTPSKIGKPGPKKDEDSESENSKDDEDSESENSKDDEDSKSARSKNDEDSKSAKSKNGEDSKSAKSKDDEDSEPVEPKKPERPKPAEPKKPERPEPAEPRNEKSGFGPVKPPSRKTSRPSPNPPNNPNPPNPPKKLSDETRARSVFGQNCLIHHNRYRRLVGSVPLAWSASLEAMAYEWARHLSLTGSFEHSRQPSYGENLYQSNSANDETCNQPTYSWFEEWRLYQGQLIGEGNPNLYGHYTQMVWPSSTQLGCAYGERNMGQTRSRNIVCKYLPAGNVRDYRHGTRNTSGIYSCHSDQHTIHQHLHSITKIVHFGTKQTNPGRER</sequence>
<feature type="compositionally biased region" description="Polar residues" evidence="1">
    <location>
        <begin position="92"/>
        <end position="113"/>
    </location>
</feature>
<dbReference type="EMBL" id="AATT01000309">
    <property type="protein sequence ID" value="OAJ32817.1"/>
    <property type="molecule type" value="Genomic_DNA"/>
</dbReference>
<dbReference type="SUPFAM" id="SSF55797">
    <property type="entry name" value="PR-1-like"/>
    <property type="match status" value="1"/>
</dbReference>
<dbReference type="InterPro" id="IPR035940">
    <property type="entry name" value="CAP_sf"/>
</dbReference>
<protein>
    <recommendedName>
        <fullName evidence="2">SCP domain-containing protein</fullName>
    </recommendedName>
</protein>
<dbReference type="InterPro" id="IPR018244">
    <property type="entry name" value="Allrgn_V5/Tpx1_CS"/>
</dbReference>
<feature type="compositionally biased region" description="Basic and acidic residues" evidence="1">
    <location>
        <begin position="223"/>
        <end position="251"/>
    </location>
</feature>
<comment type="caution">
    <text evidence="3">The sequence shown here is derived from an EMBL/GenBank/DDBJ whole genome shotgun (WGS) entry which is preliminary data.</text>
</comment>
<feature type="compositionally biased region" description="Basic residues" evidence="1">
    <location>
        <begin position="50"/>
        <end position="59"/>
    </location>
</feature>
<gene>
    <name evidence="3" type="ORF">BDEG_28699</name>
</gene>
<dbReference type="STRING" id="403673.A0A177VYD4"/>
<evidence type="ECO:0000313" key="3">
    <source>
        <dbReference type="EMBL" id="OAJ32817.1"/>
    </source>
</evidence>
<accession>A0A177VYD4</accession>
<dbReference type="FunFam" id="3.40.33.10:FF:000010">
    <property type="entry name" value="Predicted protein"/>
    <property type="match status" value="1"/>
</dbReference>
<name>A0A177VYD4_BATDL</name>
<organism evidence="3 4">
    <name type="scientific">Batrachochytrium dendrobatidis (strain JEL423)</name>
    <dbReference type="NCBI Taxonomy" id="403673"/>
    <lineage>
        <taxon>Eukaryota</taxon>
        <taxon>Fungi</taxon>
        <taxon>Fungi incertae sedis</taxon>
        <taxon>Chytridiomycota</taxon>
        <taxon>Chytridiomycota incertae sedis</taxon>
        <taxon>Chytridiomycetes</taxon>
        <taxon>Rhizophydiales</taxon>
        <taxon>Rhizophydiales incertae sedis</taxon>
        <taxon>Batrachochytrium</taxon>
    </lineage>
</organism>